<dbReference type="GO" id="GO:0031380">
    <property type="term" value="C:nuclear RNA-directed RNA polymerase complex"/>
    <property type="evidence" value="ECO:0007669"/>
    <property type="project" value="TreeGrafter"/>
</dbReference>
<feature type="compositionally biased region" description="Basic and acidic residues" evidence="5">
    <location>
        <begin position="2067"/>
        <end position="2088"/>
    </location>
</feature>
<evidence type="ECO:0000256" key="3">
    <source>
        <dbReference type="ARBA" id="ARBA00022771"/>
    </source>
</evidence>
<accession>A0A9W3AWA0</accession>
<dbReference type="Proteomes" id="UP001165740">
    <property type="component" value="Chromosome 7"/>
</dbReference>
<dbReference type="InterPro" id="IPR041679">
    <property type="entry name" value="DNA2/NAM7-like_C"/>
</dbReference>
<feature type="compositionally biased region" description="Acidic residues" evidence="5">
    <location>
        <begin position="912"/>
        <end position="921"/>
    </location>
</feature>
<dbReference type="OrthoDB" id="2423195at2759"/>
<feature type="domain" description="NF-X1-type" evidence="6">
    <location>
        <begin position="1408"/>
        <end position="1427"/>
    </location>
</feature>
<proteinExistence type="predicted"/>
<dbReference type="InterPro" id="IPR045055">
    <property type="entry name" value="DNA2/NAM7-like"/>
</dbReference>
<dbReference type="InterPro" id="IPR000967">
    <property type="entry name" value="Znf_NFX1"/>
</dbReference>
<dbReference type="GO" id="GO:0004386">
    <property type="term" value="F:helicase activity"/>
    <property type="evidence" value="ECO:0007669"/>
    <property type="project" value="InterPro"/>
</dbReference>
<feature type="domain" description="NF-X1-type" evidence="6">
    <location>
        <begin position="1550"/>
        <end position="1567"/>
    </location>
</feature>
<feature type="domain" description="NF-X1-type" evidence="6">
    <location>
        <begin position="1380"/>
        <end position="1402"/>
    </location>
</feature>
<feature type="compositionally biased region" description="Polar residues" evidence="5">
    <location>
        <begin position="33"/>
        <end position="44"/>
    </location>
</feature>
<feature type="compositionally biased region" description="Low complexity" evidence="5">
    <location>
        <begin position="66"/>
        <end position="83"/>
    </location>
</feature>
<keyword evidence="1" id="KW-0479">Metal-binding</keyword>
<keyword evidence="4" id="KW-0862">Zinc</keyword>
<dbReference type="InterPro" id="IPR047187">
    <property type="entry name" value="SF1_C_Upf1"/>
</dbReference>
<dbReference type="RefSeq" id="XP_055891494.1">
    <property type="nucleotide sequence ID" value="XM_056035519.1"/>
</dbReference>
<dbReference type="GO" id="GO:0031048">
    <property type="term" value="P:regulatory ncRNA-mediated heterochromatin formation"/>
    <property type="evidence" value="ECO:0007669"/>
    <property type="project" value="TreeGrafter"/>
</dbReference>
<evidence type="ECO:0000313" key="7">
    <source>
        <dbReference type="Proteomes" id="UP001165740"/>
    </source>
</evidence>
<evidence type="ECO:0000256" key="4">
    <source>
        <dbReference type="ARBA" id="ARBA00022833"/>
    </source>
</evidence>
<dbReference type="Pfam" id="PF25396">
    <property type="entry name" value="ZNFX1"/>
    <property type="match status" value="1"/>
</dbReference>
<dbReference type="PANTHER" id="PTHR10887">
    <property type="entry name" value="DNA2/NAM7 HELICASE FAMILY"/>
    <property type="match status" value="1"/>
</dbReference>
<keyword evidence="3" id="KW-0863">Zinc-finger</keyword>
<evidence type="ECO:0000259" key="6">
    <source>
        <dbReference type="SMART" id="SM00438"/>
    </source>
</evidence>
<dbReference type="CDD" id="cd18808">
    <property type="entry name" value="SF1_C_Upf1"/>
    <property type="match status" value="1"/>
</dbReference>
<feature type="region of interest" description="Disordered" evidence="5">
    <location>
        <begin position="1681"/>
        <end position="1730"/>
    </location>
</feature>
<evidence type="ECO:0000256" key="2">
    <source>
        <dbReference type="ARBA" id="ARBA00022737"/>
    </source>
</evidence>
<feature type="domain" description="NF-X1-type" evidence="6">
    <location>
        <begin position="1520"/>
        <end position="1542"/>
    </location>
</feature>
<name>A0A9W3AWA0_BIOGL</name>
<dbReference type="Pfam" id="PF13086">
    <property type="entry name" value="AAA_11"/>
    <property type="match status" value="2"/>
</dbReference>
<evidence type="ECO:0000313" key="8">
    <source>
        <dbReference type="RefSeq" id="XP_055891494.1"/>
    </source>
</evidence>
<dbReference type="Pfam" id="PF13087">
    <property type="entry name" value="AAA_12"/>
    <property type="match status" value="1"/>
</dbReference>
<dbReference type="InterPro" id="IPR041677">
    <property type="entry name" value="DNA2/NAM7_AAA_11"/>
</dbReference>
<dbReference type="InterPro" id="IPR027417">
    <property type="entry name" value="P-loop_NTPase"/>
</dbReference>
<dbReference type="SUPFAM" id="SSF52540">
    <property type="entry name" value="P-loop containing nucleoside triphosphate hydrolases"/>
    <property type="match status" value="1"/>
</dbReference>
<feature type="region of interest" description="Disordered" evidence="5">
    <location>
        <begin position="2054"/>
        <end position="2114"/>
    </location>
</feature>
<reference evidence="8" key="1">
    <citation type="submission" date="2025-08" db="UniProtKB">
        <authorList>
            <consortium name="RefSeq"/>
        </authorList>
    </citation>
    <scope>IDENTIFICATION</scope>
</reference>
<dbReference type="SMART" id="SM00438">
    <property type="entry name" value="ZnF_NFX"/>
    <property type="match status" value="4"/>
</dbReference>
<organism evidence="7 8">
    <name type="scientific">Biomphalaria glabrata</name>
    <name type="common">Bloodfluke planorb</name>
    <name type="synonym">Freshwater snail</name>
    <dbReference type="NCBI Taxonomy" id="6526"/>
    <lineage>
        <taxon>Eukaryota</taxon>
        <taxon>Metazoa</taxon>
        <taxon>Spiralia</taxon>
        <taxon>Lophotrochozoa</taxon>
        <taxon>Mollusca</taxon>
        <taxon>Gastropoda</taxon>
        <taxon>Heterobranchia</taxon>
        <taxon>Euthyneura</taxon>
        <taxon>Panpulmonata</taxon>
        <taxon>Hygrophila</taxon>
        <taxon>Lymnaeoidea</taxon>
        <taxon>Planorbidae</taxon>
        <taxon>Biomphalaria</taxon>
    </lineage>
</organism>
<evidence type="ECO:0000256" key="1">
    <source>
        <dbReference type="ARBA" id="ARBA00022723"/>
    </source>
</evidence>
<dbReference type="GO" id="GO:0008270">
    <property type="term" value="F:zinc ion binding"/>
    <property type="evidence" value="ECO:0007669"/>
    <property type="project" value="UniProtKB-KW"/>
</dbReference>
<dbReference type="PANTHER" id="PTHR10887:SF341">
    <property type="entry name" value="NFX1-TYPE ZINC FINGER-CONTAINING PROTEIN 1"/>
    <property type="match status" value="1"/>
</dbReference>
<dbReference type="GeneID" id="106077430"/>
<dbReference type="Gene3D" id="3.40.50.300">
    <property type="entry name" value="P-loop containing nucleotide triphosphate hydrolases"/>
    <property type="match status" value="3"/>
</dbReference>
<evidence type="ECO:0000256" key="5">
    <source>
        <dbReference type="SAM" id="MobiDB-lite"/>
    </source>
</evidence>
<dbReference type="CDD" id="cd17936">
    <property type="entry name" value="EEXXEc_NFX1"/>
    <property type="match status" value="1"/>
</dbReference>
<dbReference type="InterPro" id="IPR057373">
    <property type="entry name" value="ZNFX1"/>
</dbReference>
<dbReference type="OMA" id="WINEMEY"/>
<feature type="region of interest" description="Disordered" evidence="5">
    <location>
        <begin position="1"/>
        <end position="83"/>
    </location>
</feature>
<protein>
    <submittedName>
        <fullName evidence="8">NFX1-type zinc finger-containing protein 1-like</fullName>
    </submittedName>
</protein>
<gene>
    <name evidence="8" type="primary">LOC106077430</name>
</gene>
<sequence>MSQYRFQEADSTGPKRRSASSRGSGHGGHNRTPGRSENSGSRNQGRGRASNDAFRSPSNSRGRGRAQGTARGTALGTARGTARGTVCRSASVENISGEARGPRRRQPFIFTLKRWSEIKESGKLIIQMCLEKESLESFLSQTMVAEEIMLLLKVVSFAMTSQHQKESLKEVLDTLCQARFLEKNVTEFLTQKRLYEETWPDANTVFDWLITIIEEVLSKVPKHANQCVVLSSHLANLALFFTEIKTDATLFQNLSNLKSKSFNVVKAEGNKALANKESNFFDTGDSKQPPDNFEDLPVVPTLADLKEDARPFLRQAVVNGAYDDVRHYLDIQFRLMKQDFILPLRLGINALIKSGCKKDFWSSDIRIYQNVHIDDMDYKDSIDHVLQFDVSKLKNVKWDVSKRLIYGSLLCLSKDNFKNVIFATVAKRDVRKLSQGFITVSVKTGHTTVFSSSSSDTFVMVETTAYFESYQHVLKGLQEMSSNLPLQDYIIKCQTSIRPPKYLLQNGQVPVYDIACLMNPEWPMSDPEETSVPVLTTVKWPPTHEMCLNESQREAAQMALTKEIALIQGPPGTGKTYVGLKVMETLLANKLVRLKNSLDRSGDPILVVCYTNHALDQFLEGVLKFCPQGIIRVGGKSSSELLEQYNLRTVKQKFRKEKSTDRAVRALKAKCMEELNEYAKKIFQTHEVINNLDIEPLSEDFLKPYISPSHFASLCQSQAAGNQSCMKQWLNVSNESLQKVVPIAIKKHLTNLILNMRHAEPVPYIDNMDIIQRAHFYTCLLREFRNALYQEMMHLSQFPPDPYIQGRINNLQSMFHFSFTSILPDQLLQWVLQSYFEIDKFLHRLSSVVLKTQASEYNDKLVECWLLGLHNSLHKQLDDIQAFTGKHSGVSIDDFDDAEASKEAQDARIIDDGDDSDDDDFGVGNAARASLQKIKYSKDSFASVMQRMDMLGIKEEADVTTEQDAYEWTTVKHKKVLSSRKIRHKLITTTPMTQEEANKVNDVWTLEPNRRFSLYKYWSQKYKEVLTRSMEEFVLRFNDLYERKQELNSHETLTLLKSALVIGMTTTGAAKHRAVLQALGCRIIVVEEAAEVLESHIVTALNKNCNHLILIGDHQQLRPNPTVYELAKNYGLEISLFERLIKNKVPHVLLKEQHRMRPEISKIMRHIYKNLEDHESVTKYENIEGVAKNIFFINHKELESRVDDTKSKANKHEAKFVTALAKYFILLGYDPSKITILATYTGQVFAIKKTMNETKFTHRVRVTAVDNYQGEENEIIILSLVRSNLENIVGFLKVDNRVCVALSRAKKGLFVIGNFDLLAKESVLWKNIVATAQEENIIGQGIPVCCTNHPEFQECIVTAKDFDKCPNGGCGQPCNFQLSCGHTCPRTCHAQDREHKEYKCLKQCPKSCPHGHKCTKKCHQECGDCNELVLKTISTCGHEDKVKCSLPEHEAICSNKCLALLSCGHQCPGQCGHCRKQDSHFDCTELVPFVWPCGHESVKECSKRLTSTPCPKKCGATLDCGHKCQGTCSDCLEGAVHVACEEKCDFKLPCGHKCQGYCGENCMPCTLKCPDRCSHGYCSKGKHTQLCGDKCNACTQPCSYSCSHSKCSKSCSDFCNAPPCYEKCNKKVHKCSKGDKCRHKLHSCSHTCSGLCGERCVCAVCEKVSETATAEKVSETATVEKVSETVAAEEESSTTGIETQLQETTLDDGELNNSGAEHTSDTRTDSTTPLPPVLKLECGHIFRVDDLDSYVNKFDTDGCQYLHCPVCQQLITESRRYNRVIKERRRQREIENLELRKQRNVMKKEKEKLILSENQLDDSHFFDAFRGKGLEHIRNKSELNALSFQFKCAYVLHIISSLRETNMASDKVIEGMKKALLKIRSRVTTQQRSEFTRELRRLLNLSHIQKLEILYPFFSPNVEAVKEILSNPKVARQDLEKCEELITNTSSDFERDVLYRANYWAEYTSILIKVDDAKRVLHSSLDKMLYDVLSPPADELDVEKLNQTSGNVASAAFSNDESLVPPERFSNKLSHMPMAQITVPLPKLAKLPSLEEWGKRSQAMAGPHAESPNRMDKTSTERTTKMSARDKVDDETDKTDEMSTDEKSDMSNGNCKIS</sequence>
<keyword evidence="7" id="KW-1185">Reference proteome</keyword>
<keyword evidence="2" id="KW-0677">Repeat</keyword>
<dbReference type="CDD" id="cd06008">
    <property type="entry name" value="NF-X1-zinc-finger"/>
    <property type="match status" value="1"/>
</dbReference>
<dbReference type="FunFam" id="3.40.50.300:FF:000742">
    <property type="entry name" value="NFX1-type zinc finger-containing protein 1"/>
    <property type="match status" value="1"/>
</dbReference>
<feature type="region of interest" description="Disordered" evidence="5">
    <location>
        <begin position="903"/>
        <end position="922"/>
    </location>
</feature>
<feature type="compositionally biased region" description="Basic and acidic residues" evidence="5">
    <location>
        <begin position="2095"/>
        <end position="2105"/>
    </location>
</feature>